<dbReference type="PaxDb" id="2903-EOD41838"/>
<accession>A0A0D3L1F3</accession>
<dbReference type="RefSeq" id="XP_005794267.1">
    <property type="nucleotide sequence ID" value="XM_005794210.1"/>
</dbReference>
<dbReference type="eggNOG" id="ENOG502QVKK">
    <property type="taxonomic scope" value="Eukaryota"/>
</dbReference>
<keyword evidence="2" id="KW-1185">Reference proteome</keyword>
<protein>
    <submittedName>
        <fullName evidence="1">Uncharacterized protein</fullName>
    </submittedName>
</protein>
<sequence>MLLATLGLCTAVPLQPYAYQPLPVGSVTPKGWLLKQLTLQAEGLSGHLAQFWHDIMSSVWIGGSGDGGLHERTPYWLNGVIPLAFLLRNAGIDELPPVAGIYKAPWGRHGWMSTLCESGGEVRGAVIAGGVAGYPVESAAECRDDCAARSDCVGYAAETCSAPVRCWHKGQLPQATAASPAAPVGGKEAAAGVSTCACHGRNIPKPTPVDLMGQVERYVEVILAHANATSGWLGPDSSPASGGQYWGPSNVLQALWQWAEAKREGDAAAFSKASRAMLLHLLEQRRRMAKAPLASWAKARWIDMAKSAEWLIDNARLTDAQRGELLELIALLKAQGEDWDGWFEAVPRTSNHNVNVAQGLKSAAVWWRFNSSASHANLSMAQLSLRRMRKLDAAYGQPTGMYLGDEITPVPHTRSPSRGIELCGVVEALYSYEAMYSVHGTLAFADRTERIAYNALPATWASPRGGDMWAHQYLQAVNEINAIKASPHVWQHDNAFSETYGLEPNFGCCTANFHQGWPKFANSLFHSAPDGGVVVSMWAPAAAKLPSGATVEVDTTYPFGDDATVTVRAAAGTPVYLRIPGWAVKATVNGAAAANGTLFRGVATGGADVFAVAFRPETRLERWDGGAASVHRGALLYSLPIAPNYTVYAHHFGTADMSSDYYLQPTSPWRFALDVDPASPGSTLRFESRGYRSGAAPWNHSNWPTSIAARLRPLPTWSVTANSAAEPPRSPACDAAARCGPAEVRDLVPHGGTELRIGELPVAFFGPPGDGARSPRISVH</sequence>
<dbReference type="KEGG" id="ehx:EMIHUDRAFT_447485"/>
<reference evidence="1" key="2">
    <citation type="submission" date="2024-10" db="UniProtKB">
        <authorList>
            <consortium name="EnsemblProtists"/>
        </authorList>
    </citation>
    <scope>IDENTIFICATION</scope>
</reference>
<dbReference type="GeneID" id="17287108"/>
<organism evidence="1 2">
    <name type="scientific">Emiliania huxleyi (strain CCMP1516)</name>
    <dbReference type="NCBI Taxonomy" id="280463"/>
    <lineage>
        <taxon>Eukaryota</taxon>
        <taxon>Haptista</taxon>
        <taxon>Haptophyta</taxon>
        <taxon>Prymnesiophyceae</taxon>
        <taxon>Isochrysidales</taxon>
        <taxon>Noelaerhabdaceae</taxon>
        <taxon>Emiliania</taxon>
    </lineage>
</organism>
<evidence type="ECO:0000313" key="2">
    <source>
        <dbReference type="Proteomes" id="UP000013827"/>
    </source>
</evidence>
<dbReference type="OMA" id="WERGPYW"/>
<dbReference type="EnsemblProtists" id="EOD41838">
    <property type="protein sequence ID" value="EOD41838"/>
    <property type="gene ID" value="EMIHUDRAFT_447485"/>
</dbReference>
<dbReference type="AlphaFoldDB" id="A0A0D3L1F3"/>
<dbReference type="Proteomes" id="UP000013827">
    <property type="component" value="Unassembled WGS sequence"/>
</dbReference>
<proteinExistence type="predicted"/>
<dbReference type="PANTHER" id="PTHR31151">
    <property type="entry name" value="PROLINE-TRNA LIGASE (DUF1680)"/>
    <property type="match status" value="1"/>
</dbReference>
<dbReference type="PANTHER" id="PTHR31151:SF0">
    <property type="entry name" value="PROLINE-TRNA LIGASE (DUF1680)"/>
    <property type="match status" value="1"/>
</dbReference>
<name>A0A0D3L1F3_EMIH1</name>
<reference evidence="2" key="1">
    <citation type="journal article" date="2013" name="Nature">
        <title>Pan genome of the phytoplankton Emiliania underpins its global distribution.</title>
        <authorList>
            <person name="Read B.A."/>
            <person name="Kegel J."/>
            <person name="Klute M.J."/>
            <person name="Kuo A."/>
            <person name="Lefebvre S.C."/>
            <person name="Maumus F."/>
            <person name="Mayer C."/>
            <person name="Miller J."/>
            <person name="Monier A."/>
            <person name="Salamov A."/>
            <person name="Young J."/>
            <person name="Aguilar M."/>
            <person name="Claverie J.M."/>
            <person name="Frickenhaus S."/>
            <person name="Gonzalez K."/>
            <person name="Herman E.K."/>
            <person name="Lin Y.C."/>
            <person name="Napier J."/>
            <person name="Ogata H."/>
            <person name="Sarno A.F."/>
            <person name="Shmutz J."/>
            <person name="Schroeder D."/>
            <person name="de Vargas C."/>
            <person name="Verret F."/>
            <person name="von Dassow P."/>
            <person name="Valentin K."/>
            <person name="Van de Peer Y."/>
            <person name="Wheeler G."/>
            <person name="Dacks J.B."/>
            <person name="Delwiche C.F."/>
            <person name="Dyhrman S.T."/>
            <person name="Glockner G."/>
            <person name="John U."/>
            <person name="Richards T."/>
            <person name="Worden A.Z."/>
            <person name="Zhang X."/>
            <person name="Grigoriev I.V."/>
            <person name="Allen A.E."/>
            <person name="Bidle K."/>
            <person name="Borodovsky M."/>
            <person name="Bowler C."/>
            <person name="Brownlee C."/>
            <person name="Cock J.M."/>
            <person name="Elias M."/>
            <person name="Gladyshev V.N."/>
            <person name="Groth M."/>
            <person name="Guda C."/>
            <person name="Hadaegh A."/>
            <person name="Iglesias-Rodriguez M.D."/>
            <person name="Jenkins J."/>
            <person name="Jones B.M."/>
            <person name="Lawson T."/>
            <person name="Leese F."/>
            <person name="Lindquist E."/>
            <person name="Lobanov A."/>
            <person name="Lomsadze A."/>
            <person name="Malik S.B."/>
            <person name="Marsh M.E."/>
            <person name="Mackinder L."/>
            <person name="Mock T."/>
            <person name="Mueller-Roeber B."/>
            <person name="Pagarete A."/>
            <person name="Parker M."/>
            <person name="Probert I."/>
            <person name="Quesneville H."/>
            <person name="Raines C."/>
            <person name="Rensing S.A."/>
            <person name="Riano-Pachon D.M."/>
            <person name="Richier S."/>
            <person name="Rokitta S."/>
            <person name="Shiraiwa Y."/>
            <person name="Soanes D.M."/>
            <person name="van der Giezen M."/>
            <person name="Wahlund T.M."/>
            <person name="Williams B."/>
            <person name="Wilson W."/>
            <person name="Wolfe G."/>
            <person name="Wurch L.L."/>
        </authorList>
    </citation>
    <scope>NUCLEOTIDE SEQUENCE</scope>
</reference>
<evidence type="ECO:0000313" key="1">
    <source>
        <dbReference type="EnsemblProtists" id="EOD41838"/>
    </source>
</evidence>
<dbReference type="HOGENOM" id="CLU_016354_0_0_1"/>